<protein>
    <submittedName>
        <fullName evidence="4">Transcriptional regulator, CdaR</fullName>
    </submittedName>
</protein>
<dbReference type="Pfam" id="PF17853">
    <property type="entry name" value="GGDEF_2"/>
    <property type="match status" value="1"/>
</dbReference>
<reference evidence="5" key="2">
    <citation type="submission" date="2011-01" db="EMBL/GenBank/DDBJ databases">
        <title>The complete genome of Deinococcus maricopensis DSM 21211.</title>
        <authorList>
            <consortium name="US DOE Joint Genome Institute (JGI-PGF)"/>
            <person name="Lucas S."/>
            <person name="Copeland A."/>
            <person name="Lapidus A."/>
            <person name="Goodwin L."/>
            <person name="Pitluck S."/>
            <person name="Kyrpides N."/>
            <person name="Mavromatis K."/>
            <person name="Pagani I."/>
            <person name="Ivanova N."/>
            <person name="Ovchinnikova G."/>
            <person name="Zeytun A."/>
            <person name="Detter J.C."/>
            <person name="Han C."/>
            <person name="Land M."/>
            <person name="Hauser L."/>
            <person name="Markowitz V."/>
            <person name="Cheng J.-F."/>
            <person name="Hugenholtz P."/>
            <person name="Woyke T."/>
            <person name="Wu D."/>
            <person name="Pukall R."/>
            <person name="Gehrich-Schroeter G."/>
            <person name="Brambilla E."/>
            <person name="Klenk H.-P."/>
            <person name="Eisen J.A."/>
        </authorList>
    </citation>
    <scope>NUCLEOTIDE SEQUENCE [LARGE SCALE GENOMIC DNA]</scope>
    <source>
        <strain evidence="5">DSM 21211 / LMG 22137 / NRRL B-23946 / LB-34</strain>
    </source>
</reference>
<dbReference type="InterPro" id="IPR042070">
    <property type="entry name" value="PucR_C-HTH_sf"/>
</dbReference>
<organism evidence="4 5">
    <name type="scientific">Deinococcus maricopensis (strain DSM 21211 / LMG 22137 / NRRL B-23946 / LB-34)</name>
    <dbReference type="NCBI Taxonomy" id="709986"/>
    <lineage>
        <taxon>Bacteria</taxon>
        <taxon>Thermotogati</taxon>
        <taxon>Deinococcota</taxon>
        <taxon>Deinococci</taxon>
        <taxon>Deinococcales</taxon>
        <taxon>Deinococcaceae</taxon>
        <taxon>Deinococcus</taxon>
    </lineage>
</organism>
<dbReference type="EMBL" id="CP002454">
    <property type="protein sequence ID" value="ADV67526.1"/>
    <property type="molecule type" value="Genomic_DNA"/>
</dbReference>
<feature type="domain" description="PucR C-terminal helix-turn-helix" evidence="2">
    <location>
        <begin position="333"/>
        <end position="389"/>
    </location>
</feature>
<dbReference type="Pfam" id="PF13556">
    <property type="entry name" value="HTH_30"/>
    <property type="match status" value="1"/>
</dbReference>
<dbReference type="eggNOG" id="COG2508">
    <property type="taxonomic scope" value="Bacteria"/>
</dbReference>
<proteinExistence type="inferred from homology"/>
<feature type="domain" description="CdaR GGDEF-like" evidence="3">
    <location>
        <begin position="185"/>
        <end position="287"/>
    </location>
</feature>
<dbReference type="InterPro" id="IPR025736">
    <property type="entry name" value="PucR_C-HTH_dom"/>
</dbReference>
<dbReference type="RefSeq" id="WP_013557031.1">
    <property type="nucleotide sequence ID" value="NC_014958.1"/>
</dbReference>
<dbReference type="KEGG" id="dmr:Deima_1880"/>
<dbReference type="STRING" id="709986.Deima_1880"/>
<dbReference type="OrthoDB" id="9792148at2"/>
<dbReference type="Proteomes" id="UP000008635">
    <property type="component" value="Chromosome"/>
</dbReference>
<dbReference type="InterPro" id="IPR051448">
    <property type="entry name" value="CdaR-like_regulators"/>
</dbReference>
<dbReference type="InterPro" id="IPR041522">
    <property type="entry name" value="CdaR_GGDEF"/>
</dbReference>
<evidence type="ECO:0000313" key="4">
    <source>
        <dbReference type="EMBL" id="ADV67526.1"/>
    </source>
</evidence>
<dbReference type="PANTHER" id="PTHR33744:SF1">
    <property type="entry name" value="DNA-BINDING TRANSCRIPTIONAL ACTIVATOR ADER"/>
    <property type="match status" value="1"/>
</dbReference>
<name>E8U8Y7_DEIML</name>
<dbReference type="HOGENOM" id="CLU_047539_0_0_0"/>
<evidence type="ECO:0000256" key="1">
    <source>
        <dbReference type="ARBA" id="ARBA00006754"/>
    </source>
</evidence>
<dbReference type="AlphaFoldDB" id="E8U8Y7"/>
<dbReference type="PANTHER" id="PTHR33744">
    <property type="entry name" value="CARBOHYDRATE DIACID REGULATOR"/>
    <property type="match status" value="1"/>
</dbReference>
<accession>E8U8Y7</accession>
<dbReference type="Gene3D" id="1.10.10.2840">
    <property type="entry name" value="PucR C-terminal helix-turn-helix domain"/>
    <property type="match status" value="1"/>
</dbReference>
<keyword evidence="5" id="KW-1185">Reference proteome</keyword>
<sequence length="392" mass="42196">MATFNTLRRRLGLPLTEPDAPLHSVADALAALPHLPHARVHDAALAILAHATLHTPGSPDLLHALTGTLHSPRPERDLADLLARLSGGYAEVRASWGDIIAFSGTPGGPPQAVRLEHEGRHVGTLSLAAPAEWTPLLHLAAPFARLARLQTAAAGAARRRVGERLLEALLSGEAHEEGEPCAVGVLALHAPYPRSTRAREAREHALDVLAGAGEGYFRERGLAAYTTVRRDRAVWLWHSLDPEREARDLHAALLAATSADVRLGVSLRHPGYAAAPTALRQASQALDGTTAPRAYTTYTRLDPLHALLHTDATGALRDHVRARLAPHDADGKLTATLRAYLAHAGPLPALAERLNVHPNTLRYRLRRAEEALGVDLRRPDALARLYLALGHE</sequence>
<comment type="similarity">
    <text evidence="1">Belongs to the CdaR family.</text>
</comment>
<gene>
    <name evidence="4" type="ordered locus">Deima_1880</name>
</gene>
<evidence type="ECO:0000313" key="5">
    <source>
        <dbReference type="Proteomes" id="UP000008635"/>
    </source>
</evidence>
<evidence type="ECO:0000259" key="3">
    <source>
        <dbReference type="Pfam" id="PF17853"/>
    </source>
</evidence>
<evidence type="ECO:0000259" key="2">
    <source>
        <dbReference type="Pfam" id="PF13556"/>
    </source>
</evidence>
<reference evidence="4 5" key="1">
    <citation type="journal article" date="2011" name="Stand. Genomic Sci.">
        <title>Complete genome sequence of Deinococcus maricopensis type strain (LB-34).</title>
        <authorList>
            <person name="Pukall R."/>
            <person name="Zeytun A."/>
            <person name="Lucas S."/>
            <person name="Lapidus A."/>
            <person name="Hammon N."/>
            <person name="Deshpande S."/>
            <person name="Nolan M."/>
            <person name="Cheng J.F."/>
            <person name="Pitluck S."/>
            <person name="Liolios K."/>
            <person name="Pagani I."/>
            <person name="Mikhailova N."/>
            <person name="Ivanova N."/>
            <person name="Mavromatis K."/>
            <person name="Pati A."/>
            <person name="Tapia R."/>
            <person name="Han C."/>
            <person name="Goodwin L."/>
            <person name="Chen A."/>
            <person name="Palaniappan K."/>
            <person name="Land M."/>
            <person name="Hauser L."/>
            <person name="Chang Y.J."/>
            <person name="Jeffries C.D."/>
            <person name="Brambilla E.M."/>
            <person name="Rohde M."/>
            <person name="Goker M."/>
            <person name="Detter J.C."/>
            <person name="Woyke T."/>
            <person name="Bristow J."/>
            <person name="Eisen J.A."/>
            <person name="Markowitz V."/>
            <person name="Hugenholtz P."/>
            <person name="Kyrpides N.C."/>
            <person name="Klenk H.P."/>
        </authorList>
    </citation>
    <scope>NUCLEOTIDE SEQUENCE [LARGE SCALE GENOMIC DNA]</scope>
    <source>
        <strain evidence="5">DSM 21211 / LMG 22137 / NRRL B-23946 / LB-34</strain>
    </source>
</reference>